<evidence type="ECO:0000259" key="12">
    <source>
        <dbReference type="PROSITE" id="PS50835"/>
    </source>
</evidence>
<dbReference type="PANTHER" id="PTHR24100">
    <property type="entry name" value="BUTYROPHILIN"/>
    <property type="match status" value="1"/>
</dbReference>
<keyword evidence="5 11" id="KW-0472">Membrane</keyword>
<dbReference type="InterPro" id="IPR007110">
    <property type="entry name" value="Ig-like_dom"/>
</dbReference>
<comment type="similarity">
    <text evidence="9">Belongs to the SKINT family.</text>
</comment>
<dbReference type="Gene3D" id="2.60.40.10">
    <property type="entry name" value="Immunoglobulins"/>
    <property type="match status" value="2"/>
</dbReference>
<feature type="coiled-coil region" evidence="10">
    <location>
        <begin position="310"/>
        <end position="368"/>
    </location>
</feature>
<evidence type="ECO:0000313" key="13">
    <source>
        <dbReference type="Ensembl" id="ENSSAUP00010017799.1"/>
    </source>
</evidence>
<keyword evidence="14" id="KW-1185">Reference proteome</keyword>
<dbReference type="InterPro" id="IPR036179">
    <property type="entry name" value="Ig-like_dom_sf"/>
</dbReference>
<dbReference type="GO" id="GO:0042110">
    <property type="term" value="P:T cell activation"/>
    <property type="evidence" value="ECO:0007669"/>
    <property type="project" value="UniProtKB-ARBA"/>
</dbReference>
<keyword evidence="8" id="KW-0393">Immunoglobulin domain</keyword>
<reference evidence="13" key="1">
    <citation type="submission" date="2021-04" db="EMBL/GenBank/DDBJ databases">
        <authorList>
            <consortium name="Wellcome Sanger Institute Data Sharing"/>
        </authorList>
    </citation>
    <scope>NUCLEOTIDE SEQUENCE [LARGE SCALE GENOMIC DNA]</scope>
</reference>
<dbReference type="Ensembl" id="ENSSAUT00010018821.1">
    <property type="protein sequence ID" value="ENSSAUP00010017799.1"/>
    <property type="gene ID" value="ENSSAUG00010008096.1"/>
</dbReference>
<evidence type="ECO:0000256" key="1">
    <source>
        <dbReference type="ARBA" id="ARBA00004370"/>
    </source>
</evidence>
<evidence type="ECO:0000256" key="4">
    <source>
        <dbReference type="ARBA" id="ARBA00022989"/>
    </source>
</evidence>
<dbReference type="GeneTree" id="ENSGT01050000244843"/>
<reference evidence="13" key="2">
    <citation type="submission" date="2025-08" db="UniProtKB">
        <authorList>
            <consortium name="Ensembl"/>
        </authorList>
    </citation>
    <scope>IDENTIFICATION</scope>
</reference>
<comment type="subcellular location">
    <subcellularLocation>
        <location evidence="1">Membrane</location>
    </subcellularLocation>
</comment>
<keyword evidence="10" id="KW-0175">Coiled coil</keyword>
<dbReference type="InterPro" id="IPR003597">
    <property type="entry name" value="Ig_C1-set"/>
</dbReference>
<reference evidence="13" key="3">
    <citation type="submission" date="2025-09" db="UniProtKB">
        <authorList>
            <consortium name="Ensembl"/>
        </authorList>
    </citation>
    <scope>IDENTIFICATION</scope>
</reference>
<dbReference type="GO" id="GO:0050852">
    <property type="term" value="P:T cell receptor signaling pathway"/>
    <property type="evidence" value="ECO:0007669"/>
    <property type="project" value="TreeGrafter"/>
</dbReference>
<accession>A0A671UUY8</accession>
<dbReference type="GO" id="GO:0005102">
    <property type="term" value="F:signaling receptor binding"/>
    <property type="evidence" value="ECO:0007669"/>
    <property type="project" value="TreeGrafter"/>
</dbReference>
<evidence type="ECO:0000256" key="5">
    <source>
        <dbReference type="ARBA" id="ARBA00023136"/>
    </source>
</evidence>
<dbReference type="Pfam" id="PF07686">
    <property type="entry name" value="V-set"/>
    <property type="match status" value="1"/>
</dbReference>
<evidence type="ECO:0000256" key="7">
    <source>
        <dbReference type="ARBA" id="ARBA00023180"/>
    </source>
</evidence>
<dbReference type="InterPro" id="IPR050504">
    <property type="entry name" value="IgSF_BTN/MOG"/>
</dbReference>
<proteinExistence type="inferred from homology"/>
<dbReference type="FunFam" id="2.60.40.10:FF:000088">
    <property type="entry name" value="Butyrophilin subfamily 1 member A1"/>
    <property type="match status" value="1"/>
</dbReference>
<evidence type="ECO:0000313" key="14">
    <source>
        <dbReference type="Proteomes" id="UP000472265"/>
    </source>
</evidence>
<evidence type="ECO:0000256" key="2">
    <source>
        <dbReference type="ARBA" id="ARBA00022692"/>
    </source>
</evidence>
<dbReference type="AlphaFoldDB" id="A0A671UUY8"/>
<dbReference type="SMART" id="SM00407">
    <property type="entry name" value="IGc1"/>
    <property type="match status" value="1"/>
</dbReference>
<evidence type="ECO:0000256" key="8">
    <source>
        <dbReference type="ARBA" id="ARBA00023319"/>
    </source>
</evidence>
<gene>
    <name evidence="13" type="primary">LOC115590210</name>
</gene>
<keyword evidence="2 11" id="KW-0812">Transmembrane</keyword>
<dbReference type="FunFam" id="2.60.40.10:FF:000142">
    <property type="entry name" value="V-set domain-containing T-cell activation inhibitor 1"/>
    <property type="match status" value="1"/>
</dbReference>
<dbReference type="Pfam" id="PF22705">
    <property type="entry name" value="C2-set_3"/>
    <property type="match status" value="1"/>
</dbReference>
<dbReference type="SUPFAM" id="SSF48726">
    <property type="entry name" value="Immunoglobulin"/>
    <property type="match status" value="2"/>
</dbReference>
<feature type="domain" description="Ig-like" evidence="12">
    <location>
        <begin position="151"/>
        <end position="236"/>
    </location>
</feature>
<dbReference type="PROSITE" id="PS50835">
    <property type="entry name" value="IG_LIKE"/>
    <property type="match status" value="2"/>
</dbReference>
<keyword evidence="4 11" id="KW-1133">Transmembrane helix</keyword>
<dbReference type="GO" id="GO:0009897">
    <property type="term" value="C:external side of plasma membrane"/>
    <property type="evidence" value="ECO:0007669"/>
    <property type="project" value="TreeGrafter"/>
</dbReference>
<name>A0A671UUY8_SPAAU</name>
<dbReference type="Proteomes" id="UP000472265">
    <property type="component" value="Chromosome 10"/>
</dbReference>
<dbReference type="GO" id="GO:0001817">
    <property type="term" value="P:regulation of cytokine production"/>
    <property type="evidence" value="ECO:0007669"/>
    <property type="project" value="TreeGrafter"/>
</dbReference>
<dbReference type="InterPro" id="IPR013783">
    <property type="entry name" value="Ig-like_fold"/>
</dbReference>
<dbReference type="GO" id="GO:1903037">
    <property type="term" value="P:regulation of leukocyte cell-cell adhesion"/>
    <property type="evidence" value="ECO:0007669"/>
    <property type="project" value="UniProtKB-ARBA"/>
</dbReference>
<dbReference type="GO" id="GO:0050863">
    <property type="term" value="P:regulation of T cell activation"/>
    <property type="evidence" value="ECO:0007669"/>
    <property type="project" value="UniProtKB-ARBA"/>
</dbReference>
<evidence type="ECO:0000256" key="6">
    <source>
        <dbReference type="ARBA" id="ARBA00023157"/>
    </source>
</evidence>
<evidence type="ECO:0000256" key="10">
    <source>
        <dbReference type="SAM" id="Coils"/>
    </source>
</evidence>
<organism evidence="13 14">
    <name type="scientific">Sparus aurata</name>
    <name type="common">Gilthead sea bream</name>
    <dbReference type="NCBI Taxonomy" id="8175"/>
    <lineage>
        <taxon>Eukaryota</taxon>
        <taxon>Metazoa</taxon>
        <taxon>Chordata</taxon>
        <taxon>Craniata</taxon>
        <taxon>Vertebrata</taxon>
        <taxon>Euteleostomi</taxon>
        <taxon>Actinopterygii</taxon>
        <taxon>Neopterygii</taxon>
        <taxon>Teleostei</taxon>
        <taxon>Neoteleostei</taxon>
        <taxon>Acanthomorphata</taxon>
        <taxon>Eupercaria</taxon>
        <taxon>Spariformes</taxon>
        <taxon>Sparidae</taxon>
        <taxon>Sparus</taxon>
    </lineage>
</organism>
<sequence length="403" mass="45731">MFHMKERLLLRPQLSGVTALMLHHTVFILLLTCAGESSQPIVAMMGDDIVLPCQMEHAVDASGLTVEWSRPDLEPRFVHLRRDSVELVLEKNPLYKGRTSLSTNRLKRGDISLKLSTVKVSDEGTYRGFVPTSGTPTDCVIQLTVGSVSFPDIKISKVSNGVLLVCKSEGWYPEPEVFWLDGEGNLLSAGPTETVRGPDDLYTVSSRVTVEKRHSNSFTCRVQQNHINQTREALIHVPDELFLVESSFAVRVSICVAVCVTSISAALFIVWRGRQNTTKTKTSSNELQLLMDREKLVPGRDKIHYLESTKAKLDEDLQKTEGELEHVTQVIMNMKELKENLEKQKEKVIALQQEEKTLIEEKEEKMDRSRQGSEKRKMEEYKEYLGNTKYKHENMLQQANTLL</sequence>
<feature type="transmembrane region" description="Helical" evidence="11">
    <location>
        <begin position="248"/>
        <end position="271"/>
    </location>
</feature>
<evidence type="ECO:0000256" key="9">
    <source>
        <dbReference type="ARBA" id="ARBA00038221"/>
    </source>
</evidence>
<feature type="domain" description="Ig-like" evidence="12">
    <location>
        <begin position="12"/>
        <end position="126"/>
    </location>
</feature>
<evidence type="ECO:0000256" key="3">
    <source>
        <dbReference type="ARBA" id="ARBA00022729"/>
    </source>
</evidence>
<keyword evidence="6" id="KW-1015">Disulfide bond</keyword>
<protein>
    <submittedName>
        <fullName evidence="13">Butyrophilin subfamily 1 member A1-like</fullName>
    </submittedName>
</protein>
<dbReference type="InterPro" id="IPR053896">
    <property type="entry name" value="BTN3A2-like_Ig-C"/>
</dbReference>
<evidence type="ECO:0000256" key="11">
    <source>
        <dbReference type="SAM" id="Phobius"/>
    </source>
</evidence>
<dbReference type="InterPro" id="IPR013106">
    <property type="entry name" value="Ig_V-set"/>
</dbReference>
<keyword evidence="7" id="KW-0325">Glycoprotein</keyword>
<dbReference type="PANTHER" id="PTHR24100:SF151">
    <property type="entry name" value="ICOS LIGAND"/>
    <property type="match status" value="1"/>
</dbReference>
<keyword evidence="3" id="KW-0732">Signal</keyword>